<accession>A0A9J7N9D0</accession>
<dbReference type="KEGG" id="bfo:118429560"/>
<feature type="region of interest" description="Disordered" evidence="1">
    <location>
        <begin position="147"/>
        <end position="223"/>
    </location>
</feature>
<feature type="compositionally biased region" description="Acidic residues" evidence="1">
    <location>
        <begin position="163"/>
        <end position="178"/>
    </location>
</feature>
<evidence type="ECO:0000313" key="4">
    <source>
        <dbReference type="RefSeq" id="XP_035695976.1"/>
    </source>
</evidence>
<evidence type="ECO:0000313" key="3">
    <source>
        <dbReference type="Proteomes" id="UP000001554"/>
    </source>
</evidence>
<feature type="domain" description="C2H2-type" evidence="2">
    <location>
        <begin position="129"/>
        <end position="151"/>
    </location>
</feature>
<reference evidence="4" key="2">
    <citation type="submission" date="2025-08" db="UniProtKB">
        <authorList>
            <consortium name="RefSeq"/>
        </authorList>
    </citation>
    <scope>IDENTIFICATION</scope>
    <source>
        <strain evidence="4">S238N-H82</strain>
        <tissue evidence="4">Testes</tissue>
    </source>
</reference>
<organism evidence="3 4">
    <name type="scientific">Branchiostoma floridae</name>
    <name type="common">Florida lancelet</name>
    <name type="synonym">Amphioxus</name>
    <dbReference type="NCBI Taxonomy" id="7739"/>
    <lineage>
        <taxon>Eukaryota</taxon>
        <taxon>Metazoa</taxon>
        <taxon>Chordata</taxon>
        <taxon>Cephalochordata</taxon>
        <taxon>Leptocardii</taxon>
        <taxon>Amphioxiformes</taxon>
        <taxon>Branchiostomatidae</taxon>
        <taxon>Branchiostoma</taxon>
    </lineage>
</organism>
<gene>
    <name evidence="4" type="primary">LOC118429560</name>
</gene>
<dbReference type="Proteomes" id="UP000001554">
    <property type="component" value="Chromosome 13"/>
</dbReference>
<protein>
    <submittedName>
        <fullName evidence="4">Uncharacterized protein LOC118429560</fullName>
    </submittedName>
</protein>
<feature type="compositionally biased region" description="Acidic residues" evidence="1">
    <location>
        <begin position="185"/>
        <end position="208"/>
    </location>
</feature>
<evidence type="ECO:0000256" key="1">
    <source>
        <dbReference type="SAM" id="MobiDB-lite"/>
    </source>
</evidence>
<sequence>MEDALQPPSTVKFINDNAKSIWRDMTGVAEESLAQLKSRLHRRGLDNDPPVLRAVRKDGEWWALDNRALYVCLDLERQGKCPRVRIEAVHLNDVPAEVWEGKDFPAKNKILRRRLNGNENCTETEVPTCRVCHQEFKGYATLATHQSTENHWHGNDGETGGQENDDTDAEDSDLEDVSDVNFSDSECDWSEEVGDSDSDSDESSDEEKLDNAQNDNVLRDVTA</sequence>
<dbReference type="AlphaFoldDB" id="A0A9J7N9D0"/>
<dbReference type="OrthoDB" id="415230at2759"/>
<dbReference type="PROSITE" id="PS00028">
    <property type="entry name" value="ZINC_FINGER_C2H2_1"/>
    <property type="match status" value="1"/>
</dbReference>
<dbReference type="InterPro" id="IPR013087">
    <property type="entry name" value="Znf_C2H2_type"/>
</dbReference>
<dbReference type="RefSeq" id="XP_035695976.1">
    <property type="nucleotide sequence ID" value="XM_035840083.1"/>
</dbReference>
<proteinExistence type="predicted"/>
<evidence type="ECO:0000259" key="2">
    <source>
        <dbReference type="PROSITE" id="PS00028"/>
    </source>
</evidence>
<dbReference type="OMA" id="FINDNAK"/>
<name>A0A9J7N9D0_BRAFL</name>
<dbReference type="GeneID" id="118429560"/>
<reference evidence="3" key="1">
    <citation type="journal article" date="2020" name="Nat. Ecol. Evol.">
        <title>Deeply conserved synteny resolves early events in vertebrate evolution.</title>
        <authorList>
            <person name="Simakov O."/>
            <person name="Marletaz F."/>
            <person name="Yue J.X."/>
            <person name="O'Connell B."/>
            <person name="Jenkins J."/>
            <person name="Brandt A."/>
            <person name="Calef R."/>
            <person name="Tung C.H."/>
            <person name="Huang T.K."/>
            <person name="Schmutz J."/>
            <person name="Satoh N."/>
            <person name="Yu J.K."/>
            <person name="Putnam N.H."/>
            <person name="Green R.E."/>
            <person name="Rokhsar D.S."/>
        </authorList>
    </citation>
    <scope>NUCLEOTIDE SEQUENCE [LARGE SCALE GENOMIC DNA]</scope>
    <source>
        <strain evidence="3">S238N-H82</strain>
    </source>
</reference>
<keyword evidence="3" id="KW-1185">Reference proteome</keyword>